<comment type="caution">
    <text evidence="1">The sequence shown here is derived from an EMBL/GenBank/DDBJ whole genome shotgun (WGS) entry which is preliminary data.</text>
</comment>
<protein>
    <submittedName>
        <fullName evidence="1">Uncharacterized protein</fullName>
    </submittedName>
</protein>
<accession>A0A6C8F4U5</accession>
<evidence type="ECO:0000313" key="1">
    <source>
        <dbReference type="EMBL" id="EDZ04458.1"/>
    </source>
</evidence>
<organism evidence="1 2">
    <name type="scientific">Salmonella virchow (strain SL491)</name>
    <dbReference type="NCBI Taxonomy" id="465517"/>
    <lineage>
        <taxon>Bacteria</taxon>
        <taxon>Pseudomonadati</taxon>
        <taxon>Pseudomonadota</taxon>
        <taxon>Gammaproteobacteria</taxon>
        <taxon>Enterobacterales</taxon>
        <taxon>Enterobacteriaceae</taxon>
        <taxon>Salmonella</taxon>
    </lineage>
</organism>
<name>A0A6C8F4U5_SALV4</name>
<dbReference type="Proteomes" id="UP000003614">
    <property type="component" value="Unassembled WGS sequence"/>
</dbReference>
<dbReference type="AlphaFoldDB" id="A0A6C8F4U5"/>
<dbReference type="EMBL" id="ABFH02000001">
    <property type="protein sequence ID" value="EDZ04458.1"/>
    <property type="molecule type" value="Genomic_DNA"/>
</dbReference>
<reference evidence="1 2" key="1">
    <citation type="journal article" date="2011" name="J. Bacteriol.">
        <title>Comparative genomics of 28 Salmonella enterica isolates: evidence for CRISPR-mediated adaptive sublineage evolution.</title>
        <authorList>
            <person name="Fricke W.F."/>
            <person name="Mammel M.K."/>
            <person name="McDermott P.F."/>
            <person name="Tartera C."/>
            <person name="White D.G."/>
            <person name="Leclerc J.E."/>
            <person name="Ravel J."/>
            <person name="Cebula T.A."/>
        </authorList>
    </citation>
    <scope>NUCLEOTIDE SEQUENCE [LARGE SCALE GENOMIC DNA]</scope>
    <source>
        <strain evidence="1 2">SL491</strain>
    </source>
</reference>
<proteinExistence type="predicted"/>
<evidence type="ECO:0000313" key="2">
    <source>
        <dbReference type="Proteomes" id="UP000003614"/>
    </source>
</evidence>
<gene>
    <name evidence="1" type="ORF">SeV_B0108</name>
</gene>
<sequence length="41" mass="4711">MRRKRAVIKNGCPSSSYSITSPASLWRFFRNHQYPAHADAC</sequence>